<dbReference type="KEGG" id="lrz:BJI69_18590"/>
<proteinExistence type="predicted"/>
<evidence type="ECO:0000313" key="2">
    <source>
        <dbReference type="Proteomes" id="UP000182987"/>
    </source>
</evidence>
<evidence type="ECO:0000313" key="1">
    <source>
        <dbReference type="EMBL" id="APG05710.1"/>
    </source>
</evidence>
<keyword evidence="2" id="KW-1185">Reference proteome</keyword>
<accession>A0A0G9H609</accession>
<dbReference type="AlphaFoldDB" id="A0A0G9H609"/>
<gene>
    <name evidence="1" type="ORF">BJI69_18590</name>
</gene>
<protein>
    <submittedName>
        <fullName evidence="1">Uncharacterized protein</fullName>
    </submittedName>
</protein>
<dbReference type="STRING" id="1440763.BJI69_18590"/>
<dbReference type="Proteomes" id="UP000182987">
    <property type="component" value="Chromosome"/>
</dbReference>
<organism evidence="1 2">
    <name type="scientific">Luteibacter rhizovicinus DSM 16549</name>
    <dbReference type="NCBI Taxonomy" id="1440763"/>
    <lineage>
        <taxon>Bacteria</taxon>
        <taxon>Pseudomonadati</taxon>
        <taxon>Pseudomonadota</taxon>
        <taxon>Gammaproteobacteria</taxon>
        <taxon>Lysobacterales</taxon>
        <taxon>Rhodanobacteraceae</taxon>
        <taxon>Luteibacter</taxon>
    </lineage>
</organism>
<dbReference type="PATRIC" id="fig|1440763.5.peg.3672"/>
<name>A0A0G9H609_9GAMM</name>
<sequence length="66" mass="7260">MGKRIMRRIADLAYGIEPDRQAVWDWLLLTPIKELGGRTAVEVALAGDGEQVISLLEAVAAGERNR</sequence>
<dbReference type="EMBL" id="CP017480">
    <property type="protein sequence ID" value="APG05710.1"/>
    <property type="molecule type" value="Genomic_DNA"/>
</dbReference>
<reference evidence="2" key="1">
    <citation type="submission" date="2016-09" db="EMBL/GenBank/DDBJ databases">
        <authorList>
            <person name="Lysoe E."/>
        </authorList>
    </citation>
    <scope>NUCLEOTIDE SEQUENCE [LARGE SCALE GENOMIC DNA]</scope>
    <source>
        <strain evidence="2">LJ96T</strain>
    </source>
</reference>